<comment type="subcellular location">
    <subcellularLocation>
        <location evidence="1">Cell inner membrane</location>
        <topology evidence="1">Single-pass membrane protein</topology>
        <orientation evidence="1">Periplasmic side</orientation>
    </subcellularLocation>
</comment>
<dbReference type="Proteomes" id="UP000536441">
    <property type="component" value="Unassembled WGS sequence"/>
</dbReference>
<dbReference type="InterPro" id="IPR006260">
    <property type="entry name" value="TonB/TolA_C"/>
</dbReference>
<comment type="similarity">
    <text evidence="2">Belongs to the TonB family.</text>
</comment>
<evidence type="ECO:0000256" key="7">
    <source>
        <dbReference type="ARBA" id="ARBA00022927"/>
    </source>
</evidence>
<evidence type="ECO:0000313" key="13">
    <source>
        <dbReference type="Proteomes" id="UP000536441"/>
    </source>
</evidence>
<dbReference type="InterPro" id="IPR037682">
    <property type="entry name" value="TonB_C"/>
</dbReference>
<evidence type="ECO:0000259" key="11">
    <source>
        <dbReference type="PROSITE" id="PS52015"/>
    </source>
</evidence>
<feature type="transmembrane region" description="Helical" evidence="10">
    <location>
        <begin position="12"/>
        <end position="32"/>
    </location>
</feature>
<keyword evidence="8 10" id="KW-1133">Transmembrane helix</keyword>
<dbReference type="Pfam" id="PF03544">
    <property type="entry name" value="TonB_C"/>
    <property type="match status" value="1"/>
</dbReference>
<dbReference type="Gene3D" id="3.30.1150.10">
    <property type="match status" value="1"/>
</dbReference>
<evidence type="ECO:0000256" key="2">
    <source>
        <dbReference type="ARBA" id="ARBA00006555"/>
    </source>
</evidence>
<dbReference type="PANTHER" id="PTHR33446">
    <property type="entry name" value="PROTEIN TONB-RELATED"/>
    <property type="match status" value="1"/>
</dbReference>
<protein>
    <submittedName>
        <fullName evidence="12">Energy transducer TonB</fullName>
    </submittedName>
</protein>
<comment type="caution">
    <text evidence="12">The sequence shown here is derived from an EMBL/GenBank/DDBJ whole genome shotgun (WGS) entry which is preliminary data.</text>
</comment>
<dbReference type="RefSeq" id="WP_175311364.1">
    <property type="nucleotide sequence ID" value="NZ_JABMCH010000061.1"/>
</dbReference>
<evidence type="ECO:0000256" key="4">
    <source>
        <dbReference type="ARBA" id="ARBA00022475"/>
    </source>
</evidence>
<organism evidence="12 13">
    <name type="scientific">Sphingomonas zeae</name>
    <dbReference type="NCBI Taxonomy" id="1646122"/>
    <lineage>
        <taxon>Bacteria</taxon>
        <taxon>Pseudomonadati</taxon>
        <taxon>Pseudomonadota</taxon>
        <taxon>Alphaproteobacteria</taxon>
        <taxon>Sphingomonadales</taxon>
        <taxon>Sphingomonadaceae</taxon>
        <taxon>Sphingomonas</taxon>
    </lineage>
</organism>
<keyword evidence="7" id="KW-0653">Protein transport</keyword>
<dbReference type="GO" id="GO:0055085">
    <property type="term" value="P:transmembrane transport"/>
    <property type="evidence" value="ECO:0007669"/>
    <property type="project" value="InterPro"/>
</dbReference>
<dbReference type="NCBIfam" id="TIGR01352">
    <property type="entry name" value="tonB_Cterm"/>
    <property type="match status" value="1"/>
</dbReference>
<keyword evidence="9 10" id="KW-0472">Membrane</keyword>
<evidence type="ECO:0000256" key="3">
    <source>
        <dbReference type="ARBA" id="ARBA00022448"/>
    </source>
</evidence>
<dbReference type="AlphaFoldDB" id="A0A7Y6EH54"/>
<keyword evidence="3" id="KW-0813">Transport</keyword>
<dbReference type="PROSITE" id="PS52015">
    <property type="entry name" value="TONB_CTD"/>
    <property type="match status" value="1"/>
</dbReference>
<evidence type="ECO:0000256" key="1">
    <source>
        <dbReference type="ARBA" id="ARBA00004383"/>
    </source>
</evidence>
<evidence type="ECO:0000256" key="6">
    <source>
        <dbReference type="ARBA" id="ARBA00022692"/>
    </source>
</evidence>
<evidence type="ECO:0000256" key="8">
    <source>
        <dbReference type="ARBA" id="ARBA00022989"/>
    </source>
</evidence>
<reference evidence="12 13" key="1">
    <citation type="submission" date="2020-05" db="EMBL/GenBank/DDBJ databases">
        <title>Genome Sequencing of Type Strains.</title>
        <authorList>
            <person name="Lemaire J.F."/>
            <person name="Inderbitzin P."/>
            <person name="Gregorio O.A."/>
            <person name="Collins S.B."/>
            <person name="Wespe N."/>
            <person name="Knight-Connoni V."/>
        </authorList>
    </citation>
    <scope>NUCLEOTIDE SEQUENCE [LARGE SCALE GENOMIC DNA]</scope>
    <source>
        <strain evidence="12 13">DSM 100049</strain>
    </source>
</reference>
<dbReference type="SUPFAM" id="SSF74653">
    <property type="entry name" value="TolA/TonB C-terminal domain"/>
    <property type="match status" value="1"/>
</dbReference>
<evidence type="ECO:0000313" key="12">
    <source>
        <dbReference type="EMBL" id="NUU46732.1"/>
    </source>
</evidence>
<feature type="domain" description="TonB C-terminal" evidence="11">
    <location>
        <begin position="57"/>
        <end position="154"/>
    </location>
</feature>
<accession>A0A7Y6EH54</accession>
<dbReference type="GO" id="GO:0015031">
    <property type="term" value="P:protein transport"/>
    <property type="evidence" value="ECO:0007669"/>
    <property type="project" value="UniProtKB-KW"/>
</dbReference>
<dbReference type="GO" id="GO:0031992">
    <property type="term" value="F:energy transducer activity"/>
    <property type="evidence" value="ECO:0007669"/>
    <property type="project" value="TreeGrafter"/>
</dbReference>
<dbReference type="InterPro" id="IPR051045">
    <property type="entry name" value="TonB-dependent_transducer"/>
</dbReference>
<keyword evidence="6 10" id="KW-0812">Transmembrane</keyword>
<proteinExistence type="inferred from homology"/>
<keyword evidence="4" id="KW-1003">Cell membrane</keyword>
<keyword evidence="5" id="KW-0997">Cell inner membrane</keyword>
<sequence>MRGDERGLRNGVLAMVGLLLVLLLILVSLLIARAYDWHYRHVPRTLARDLPVAAVPPRLSGNPAVYFGPDSYPAEAQREGWEGRSSVAVQVDPNGTPTGCEVVRSSGHAVLDEATCRTVVRRVRFDPARDRQGRAVSGIYRPINVRWQLPPESKPGE</sequence>
<keyword evidence="13" id="KW-1185">Reference proteome</keyword>
<evidence type="ECO:0000256" key="5">
    <source>
        <dbReference type="ARBA" id="ARBA00022519"/>
    </source>
</evidence>
<evidence type="ECO:0000256" key="10">
    <source>
        <dbReference type="SAM" id="Phobius"/>
    </source>
</evidence>
<dbReference type="GO" id="GO:0098797">
    <property type="term" value="C:plasma membrane protein complex"/>
    <property type="evidence" value="ECO:0007669"/>
    <property type="project" value="TreeGrafter"/>
</dbReference>
<dbReference type="PANTHER" id="PTHR33446:SF2">
    <property type="entry name" value="PROTEIN TONB"/>
    <property type="match status" value="1"/>
</dbReference>
<dbReference type="EMBL" id="JABMCH010000061">
    <property type="protein sequence ID" value="NUU46732.1"/>
    <property type="molecule type" value="Genomic_DNA"/>
</dbReference>
<gene>
    <name evidence="12" type="ORF">HP438_07075</name>
</gene>
<evidence type="ECO:0000256" key="9">
    <source>
        <dbReference type="ARBA" id="ARBA00023136"/>
    </source>
</evidence>
<name>A0A7Y6EH54_9SPHN</name>